<proteinExistence type="predicted"/>
<dbReference type="Gene3D" id="1.20.120.450">
    <property type="entry name" value="dinb family like domain"/>
    <property type="match status" value="1"/>
</dbReference>
<accession>W5TS27</accession>
<protein>
    <submittedName>
        <fullName evidence="2">DinB superfamily protein</fullName>
    </submittedName>
</protein>
<dbReference type="SUPFAM" id="SSF109854">
    <property type="entry name" value="DinB/YfiT-like putative metalloenzymes"/>
    <property type="match status" value="1"/>
</dbReference>
<dbReference type="InterPro" id="IPR034660">
    <property type="entry name" value="DinB/YfiT-like"/>
</dbReference>
<evidence type="ECO:0000313" key="3">
    <source>
        <dbReference type="Proteomes" id="UP000019150"/>
    </source>
</evidence>
<evidence type="ECO:0000259" key="1">
    <source>
        <dbReference type="Pfam" id="PF12867"/>
    </source>
</evidence>
<gene>
    <name evidence="2" type="ORF">NONO_c74300</name>
</gene>
<name>W5TS27_9NOCA</name>
<dbReference type="EMBL" id="CP006850">
    <property type="protein sequence ID" value="AHH22185.1"/>
    <property type="molecule type" value="Genomic_DNA"/>
</dbReference>
<dbReference type="Proteomes" id="UP000019150">
    <property type="component" value="Chromosome"/>
</dbReference>
<dbReference type="PATRIC" id="fig|1415166.3.peg.7624"/>
<reference evidence="2 3" key="1">
    <citation type="journal article" date="2014" name="Appl. Environ. Microbiol.">
        <title>Insights into the Microbial Degradation of Rubber and Gutta-Percha by Analysis of the Complete Genome of Nocardia nova SH22a.</title>
        <authorList>
            <person name="Luo Q."/>
            <person name="Hiessl S."/>
            <person name="Poehlein A."/>
            <person name="Daniel R."/>
            <person name="Steinbuchel A."/>
        </authorList>
    </citation>
    <scope>NUCLEOTIDE SEQUENCE [LARGE SCALE GENOMIC DNA]</scope>
    <source>
        <strain evidence="2">SH22a</strain>
    </source>
</reference>
<dbReference type="HOGENOM" id="CLU_105789_0_1_11"/>
<dbReference type="eggNOG" id="COG2230">
    <property type="taxonomic scope" value="Bacteria"/>
</dbReference>
<dbReference type="STRING" id="1415166.NONO_c74300"/>
<dbReference type="InterPro" id="IPR024775">
    <property type="entry name" value="DinB-like"/>
</dbReference>
<keyword evidence="3" id="KW-1185">Reference proteome</keyword>
<sequence length="166" mass="18713">MDHCAECGFDYRLDEADRAAASIRAGAAELAAALGDCPDASDRRAPELWSPLEYGCHVRDVLLVQRERVLLARRSDTPALMTMGRDERAAHDGYADQDPAEVAAELVMAARLLATVLDRLGDDWNRSVLYNYPDRTERDLRWVAVHTVHEVRHHLLDIRRQIGAIR</sequence>
<dbReference type="KEGG" id="nno:NONO_c74300"/>
<dbReference type="Pfam" id="PF12867">
    <property type="entry name" value="DinB_2"/>
    <property type="match status" value="1"/>
</dbReference>
<dbReference type="OrthoDB" id="3376896at2"/>
<organism evidence="2 3">
    <name type="scientific">Nocardia nova SH22a</name>
    <dbReference type="NCBI Taxonomy" id="1415166"/>
    <lineage>
        <taxon>Bacteria</taxon>
        <taxon>Bacillati</taxon>
        <taxon>Actinomycetota</taxon>
        <taxon>Actinomycetes</taxon>
        <taxon>Mycobacteriales</taxon>
        <taxon>Nocardiaceae</taxon>
        <taxon>Nocardia</taxon>
    </lineage>
</organism>
<feature type="domain" description="DinB-like" evidence="1">
    <location>
        <begin position="27"/>
        <end position="157"/>
    </location>
</feature>
<evidence type="ECO:0000313" key="2">
    <source>
        <dbReference type="EMBL" id="AHH22185.1"/>
    </source>
</evidence>
<dbReference type="AlphaFoldDB" id="W5TS27"/>